<evidence type="ECO:0000313" key="2">
    <source>
        <dbReference type="Proteomes" id="UP000010119"/>
    </source>
</evidence>
<dbReference type="STRING" id="525367.HMPREF0556_10151"/>
<dbReference type="Proteomes" id="UP000010119">
    <property type="component" value="Unassembled WGS sequence"/>
</dbReference>
<reference evidence="1" key="1">
    <citation type="submission" date="2010-06" db="EMBL/GenBank/DDBJ databases">
        <authorList>
            <person name="Muzny D."/>
            <person name="Qin X."/>
            <person name="Buhay C."/>
            <person name="Dugan-Rocha S."/>
            <person name="Ding Y."/>
            <person name="Chen G."/>
            <person name="Hawes A."/>
            <person name="Holder M."/>
            <person name="Jhangiani S."/>
            <person name="Johnson A."/>
            <person name="Khan Z."/>
            <person name="Li Z."/>
            <person name="Liu W."/>
            <person name="Liu X."/>
            <person name="Perez L."/>
            <person name="Shen H."/>
            <person name="Wang Q."/>
            <person name="Watt J."/>
            <person name="Xi L."/>
            <person name="Xin Y."/>
            <person name="Zhou J."/>
            <person name="Deng J."/>
            <person name="Jiang H."/>
            <person name="Liu Y."/>
            <person name="Qu J."/>
            <person name="Song X.-Z."/>
            <person name="Zhang L."/>
            <person name="Villasana D."/>
            <person name="Johnson A."/>
            <person name="Liu J."/>
            <person name="Liyanage D."/>
            <person name="Lorensuhewa L."/>
            <person name="Robinson T."/>
            <person name="Song A."/>
            <person name="Song B.-B."/>
            <person name="Dinh H."/>
            <person name="Thornton R."/>
            <person name="Coyle M."/>
            <person name="Francisco L."/>
            <person name="Jackson L."/>
            <person name="Javaid M."/>
            <person name="Korchina V."/>
            <person name="Kovar C."/>
            <person name="Mata R."/>
            <person name="Mathew T."/>
            <person name="Ngo R."/>
            <person name="Nguyen L."/>
            <person name="Nguyen N."/>
            <person name="Okwuonu G."/>
            <person name="Ongeri F."/>
            <person name="Pham C."/>
            <person name="Simmons D."/>
            <person name="Wilczek-Boney K."/>
            <person name="Hale W."/>
            <person name="Jakkamsetti A."/>
            <person name="Pham P."/>
            <person name="Ruth R."/>
            <person name="San Lucas F."/>
            <person name="Warren J."/>
            <person name="Zhang J."/>
            <person name="Zhao Z."/>
            <person name="Zhou C."/>
            <person name="Zhu D."/>
            <person name="Lee S."/>
            <person name="Bess C."/>
            <person name="Blankenburg K."/>
            <person name="Forbes L."/>
            <person name="Fu Q."/>
            <person name="Gubbala S."/>
            <person name="Hirani K."/>
            <person name="Jayaseelan J.C."/>
            <person name="Lara F."/>
            <person name="Munidasa M."/>
            <person name="Palculict T."/>
            <person name="Patil S."/>
            <person name="Pu L.-L."/>
            <person name="Saada N."/>
            <person name="Tang L."/>
            <person name="Weissenberger G."/>
            <person name="Zhu Y."/>
            <person name="Hemphill L."/>
            <person name="Shang Y."/>
            <person name="Youmans B."/>
            <person name="Ayvaz T."/>
            <person name="Ross M."/>
            <person name="Santibanez J."/>
            <person name="Aqrawi P."/>
            <person name="Gross S."/>
            <person name="Joshi V."/>
            <person name="Fowler G."/>
            <person name="Nazareth L."/>
            <person name="Reid J."/>
            <person name="Worley K."/>
            <person name="Petrosino J."/>
            <person name="Highlander S."/>
            <person name="Gibbs R."/>
        </authorList>
    </citation>
    <scope>NUCLEOTIDE SEQUENCE [LARGE SCALE GENOMIC DNA]</scope>
    <source>
        <strain evidence="1">DSM 20601</strain>
    </source>
</reference>
<dbReference type="HOGENOM" id="CLU_1794152_0_0_9"/>
<evidence type="ECO:0000313" key="1">
    <source>
        <dbReference type="EMBL" id="EFI84952.1"/>
    </source>
</evidence>
<sequence>MNYKQRIQALSELHILLSGKERVVEERLSQVLNLESHFNRDWENMKTEKAYGTLKKHIEKQVKEIGEEIKDVIEAVDKRMEKLQHAYDNELSAYQHLSYHISEMDLVKRVQKKQETLQKIRGLNCDQGVRDEITRRCHINNI</sequence>
<dbReference type="RefSeq" id="WP_003756476.1">
    <property type="nucleotide sequence ID" value="NZ_GL538352.1"/>
</dbReference>
<name>D7UUM6_LISGR</name>
<proteinExistence type="predicted"/>
<protein>
    <submittedName>
        <fullName evidence="1">Uncharacterized protein</fullName>
    </submittedName>
</protein>
<dbReference type="eggNOG" id="ENOG503087F">
    <property type="taxonomic scope" value="Bacteria"/>
</dbReference>
<organism evidence="1 2">
    <name type="scientific">Listeria grayi DSM 20601</name>
    <dbReference type="NCBI Taxonomy" id="525367"/>
    <lineage>
        <taxon>Bacteria</taxon>
        <taxon>Bacillati</taxon>
        <taxon>Bacillota</taxon>
        <taxon>Bacilli</taxon>
        <taxon>Bacillales</taxon>
        <taxon>Listeriaceae</taxon>
        <taxon>Listeria</taxon>
    </lineage>
</organism>
<comment type="caution">
    <text evidence="1">The sequence shown here is derived from an EMBL/GenBank/DDBJ whole genome shotgun (WGS) entry which is preliminary data.</text>
</comment>
<accession>D7UUM6</accession>
<dbReference type="EMBL" id="ACCR02000002">
    <property type="protein sequence ID" value="EFI84952.1"/>
    <property type="molecule type" value="Genomic_DNA"/>
</dbReference>
<keyword evidence="2" id="KW-1185">Reference proteome</keyword>
<gene>
    <name evidence="1" type="ORF">HMPREF0556_10151</name>
</gene>
<dbReference type="AlphaFoldDB" id="D7UUM6"/>